<protein>
    <recommendedName>
        <fullName evidence="10">Aconitate hydratase</fullName>
        <shortName evidence="10">Aconitase</shortName>
        <ecNumber evidence="10">4.2.1.3</ecNumber>
    </recommendedName>
</protein>
<dbReference type="InterPro" id="IPR000573">
    <property type="entry name" value="AconitaseA/IPMdHydase_ssu_swvl"/>
</dbReference>
<evidence type="ECO:0000256" key="4">
    <source>
        <dbReference type="ARBA" id="ARBA00022485"/>
    </source>
</evidence>
<feature type="domain" description="Aconitase/3-isopropylmalate dehydratase large subunit alpha/beta/alpha" evidence="11">
    <location>
        <begin position="70"/>
        <end position="539"/>
    </location>
</feature>
<dbReference type="FunFam" id="3.20.19.10:FF:000001">
    <property type="entry name" value="Aconitate hydratase"/>
    <property type="match status" value="1"/>
</dbReference>
<comment type="function">
    <text evidence="10">Catalyzes the isomerization of citrate to isocitrate via cis-aconitate.</text>
</comment>
<dbReference type="GO" id="GO:0051539">
    <property type="term" value="F:4 iron, 4 sulfur cluster binding"/>
    <property type="evidence" value="ECO:0007669"/>
    <property type="project" value="UniProtKB-KW"/>
</dbReference>
<keyword evidence="7 10" id="KW-0411">Iron-sulfur</keyword>
<evidence type="ECO:0000259" key="11">
    <source>
        <dbReference type="Pfam" id="PF00330"/>
    </source>
</evidence>
<dbReference type="NCBIfam" id="NF009520">
    <property type="entry name" value="PRK12881.1"/>
    <property type="match status" value="1"/>
</dbReference>
<keyword evidence="4 10" id="KW-0004">4Fe-4S</keyword>
<proteinExistence type="inferred from homology"/>
<dbReference type="GO" id="GO:0046872">
    <property type="term" value="F:metal ion binding"/>
    <property type="evidence" value="ECO:0007669"/>
    <property type="project" value="UniProtKB-KW"/>
</dbReference>
<dbReference type="Gene3D" id="6.10.190.10">
    <property type="match status" value="1"/>
</dbReference>
<evidence type="ECO:0000256" key="1">
    <source>
        <dbReference type="ARBA" id="ARBA00001966"/>
    </source>
</evidence>
<dbReference type="Gene3D" id="3.30.499.10">
    <property type="entry name" value="Aconitase, domain 3"/>
    <property type="match status" value="2"/>
</dbReference>
<comment type="pathway">
    <text evidence="2">Carbohydrate metabolism; tricarboxylic acid cycle; isocitrate from oxaloacetate: step 2/2.</text>
</comment>
<comment type="caution">
    <text evidence="13">The sequence shown here is derived from an EMBL/GenBank/DDBJ whole genome shotgun (WGS) entry which is preliminary data.</text>
</comment>
<evidence type="ECO:0000313" key="13">
    <source>
        <dbReference type="EMBL" id="MBF9235369.1"/>
    </source>
</evidence>
<evidence type="ECO:0000313" key="14">
    <source>
        <dbReference type="Proteomes" id="UP000599312"/>
    </source>
</evidence>
<evidence type="ECO:0000256" key="7">
    <source>
        <dbReference type="ARBA" id="ARBA00023014"/>
    </source>
</evidence>
<keyword evidence="8 10" id="KW-0456">Lyase</keyword>
<accession>A0A931FPW0</accession>
<reference evidence="13" key="1">
    <citation type="submission" date="2020-11" db="EMBL/GenBank/DDBJ databases">
        <authorList>
            <person name="Kim M.K."/>
        </authorList>
    </citation>
    <scope>NUCLEOTIDE SEQUENCE</scope>
    <source>
        <strain evidence="13">BT350</strain>
    </source>
</reference>
<evidence type="ECO:0000256" key="8">
    <source>
        <dbReference type="ARBA" id="ARBA00023239"/>
    </source>
</evidence>
<gene>
    <name evidence="13" type="primary">acnA</name>
    <name evidence="13" type="ORF">I2H38_18555</name>
</gene>
<dbReference type="PANTHER" id="PTHR11670">
    <property type="entry name" value="ACONITASE/IRON-RESPONSIVE ELEMENT FAMILY MEMBER"/>
    <property type="match status" value="1"/>
</dbReference>
<feature type="domain" description="Aconitase A/isopropylmalate dehydratase small subunit swivel" evidence="12">
    <location>
        <begin position="667"/>
        <end position="793"/>
    </location>
</feature>
<dbReference type="NCBIfam" id="TIGR01341">
    <property type="entry name" value="aconitase_1"/>
    <property type="match status" value="1"/>
</dbReference>
<dbReference type="Pfam" id="PF00330">
    <property type="entry name" value="Aconitase"/>
    <property type="match status" value="1"/>
</dbReference>
<dbReference type="PRINTS" id="PR00415">
    <property type="entry name" value="ACONITASE"/>
</dbReference>
<dbReference type="InterPro" id="IPR001030">
    <property type="entry name" value="Acoase/IPM_deHydtase_lsu_aba"/>
</dbReference>
<dbReference type="InterPro" id="IPR018136">
    <property type="entry name" value="Aconitase_4Fe-4S_BS"/>
</dbReference>
<comment type="cofactor">
    <cofactor evidence="1">
        <name>[4Fe-4S] cluster</name>
        <dbReference type="ChEBI" id="CHEBI:49883"/>
    </cofactor>
</comment>
<evidence type="ECO:0000256" key="10">
    <source>
        <dbReference type="RuleBase" id="RU361275"/>
    </source>
</evidence>
<dbReference type="NCBIfam" id="NF006757">
    <property type="entry name" value="PRK09277.1"/>
    <property type="match status" value="1"/>
</dbReference>
<keyword evidence="14" id="KW-1185">Reference proteome</keyword>
<organism evidence="13 14">
    <name type="scientific">Microvirga alba</name>
    <dbReference type="NCBI Taxonomy" id="2791025"/>
    <lineage>
        <taxon>Bacteria</taxon>
        <taxon>Pseudomonadati</taxon>
        <taxon>Pseudomonadota</taxon>
        <taxon>Alphaproteobacteria</taxon>
        <taxon>Hyphomicrobiales</taxon>
        <taxon>Methylobacteriaceae</taxon>
        <taxon>Microvirga</taxon>
    </lineage>
</organism>
<dbReference type="AlphaFoldDB" id="A0A931FPW0"/>
<dbReference type="RefSeq" id="WP_196273356.1">
    <property type="nucleotide sequence ID" value="NZ_JADQDO010000012.1"/>
</dbReference>
<name>A0A931FPW0_9HYPH</name>
<dbReference type="InterPro" id="IPR015931">
    <property type="entry name" value="Acnase/IPM_dHydase_lsu_aba_1/3"/>
</dbReference>
<dbReference type="Gene3D" id="3.20.19.10">
    <property type="entry name" value="Aconitase, domain 4"/>
    <property type="match status" value="1"/>
</dbReference>
<dbReference type="InterPro" id="IPR006249">
    <property type="entry name" value="Aconitase/IRP2"/>
</dbReference>
<evidence type="ECO:0000256" key="6">
    <source>
        <dbReference type="ARBA" id="ARBA00023004"/>
    </source>
</evidence>
<keyword evidence="6 10" id="KW-0408">Iron</keyword>
<comment type="catalytic activity">
    <reaction evidence="9 10">
        <text>citrate = D-threo-isocitrate</text>
        <dbReference type="Rhea" id="RHEA:10336"/>
        <dbReference type="ChEBI" id="CHEBI:15562"/>
        <dbReference type="ChEBI" id="CHEBI:16947"/>
        <dbReference type="EC" id="4.2.1.3"/>
    </reaction>
</comment>
<evidence type="ECO:0000256" key="5">
    <source>
        <dbReference type="ARBA" id="ARBA00022723"/>
    </source>
</evidence>
<dbReference type="SUPFAM" id="SSF52016">
    <property type="entry name" value="LeuD/IlvD-like"/>
    <property type="match status" value="1"/>
</dbReference>
<evidence type="ECO:0000256" key="3">
    <source>
        <dbReference type="ARBA" id="ARBA00007185"/>
    </source>
</evidence>
<dbReference type="Proteomes" id="UP000599312">
    <property type="component" value="Unassembled WGS sequence"/>
</dbReference>
<dbReference type="PROSITE" id="PS00450">
    <property type="entry name" value="ACONITASE_1"/>
    <property type="match status" value="1"/>
</dbReference>
<dbReference type="InterPro" id="IPR015928">
    <property type="entry name" value="Aconitase/3IPM_dehydase_swvl"/>
</dbReference>
<dbReference type="EC" id="4.2.1.3" evidence="10"/>
<evidence type="ECO:0000259" key="12">
    <source>
        <dbReference type="Pfam" id="PF00694"/>
    </source>
</evidence>
<dbReference type="GO" id="GO:0003994">
    <property type="term" value="F:aconitate hydratase activity"/>
    <property type="evidence" value="ECO:0007669"/>
    <property type="project" value="UniProtKB-EC"/>
</dbReference>
<keyword evidence="5" id="KW-0479">Metal-binding</keyword>
<evidence type="ECO:0000256" key="9">
    <source>
        <dbReference type="ARBA" id="ARBA00023501"/>
    </source>
</evidence>
<dbReference type="Pfam" id="PF00694">
    <property type="entry name" value="Aconitase_C"/>
    <property type="match status" value="1"/>
</dbReference>
<evidence type="ECO:0000256" key="2">
    <source>
        <dbReference type="ARBA" id="ARBA00004717"/>
    </source>
</evidence>
<comment type="similarity">
    <text evidence="3 10">Belongs to the aconitase/IPM isomerase family.</text>
</comment>
<dbReference type="InterPro" id="IPR036008">
    <property type="entry name" value="Aconitase_4Fe-4S_dom"/>
</dbReference>
<dbReference type="EMBL" id="JADQDO010000012">
    <property type="protein sequence ID" value="MBF9235369.1"/>
    <property type="molecule type" value="Genomic_DNA"/>
</dbReference>
<sequence length="877" mass="93723">MTMTERFISGGVAYGFADVRKHLTADAFDRLPYAARVLAESVARHLGEPGFSSKELDLLANRKNVTGHSAIALRIPRVILPDSSGIPVLMDLAALRSAVARRGIAPGSVDTSVPVDLVVDHSLQVDASGVQGADAMNLVSEMKRNAERYRFLRWAQSAFRSLTVFPPGSGIIHQVNIEQIAKVVRTVAAGELPIAFPDMVIGGDSHTPMVAALGVVGWGVGGIEAEAVLLGQAYILPVPEFVGVRLSGKLRSGITVTDLALTVTKILRTKGVVGSFVEFFGPSVLDMSVPDRATLSNMAPEYGATTGFWAVDQRTIEYLRITDRSEEHIALVEDYCRAAGMFRDSSAPVPEYDRVVEIDISEVGRSVAGPSKPHNLRPPGTMAASLQARLEERKSPLPQGLEGIIAMAAITSCTNTANPHAMVRAGLVAKAAAMRGLAPPTWVKTSLAPGSLAVSRYLADAGLMAPLERLGFHVVGFACASCGGKSGPLKPETIKLAEAEHPLVAVLSSNRNFDGRIHPMLDASYLCSPALVVAYALAGKVNIDIENDPIGADVTGEPVYLCDLWPTDELVDDMVKKYVTPEVFKSRGAVPSLAAWRKLEAPEGELFPWDLASAYILEPPFLDRMPSGSNSEGSIRGARVLGLFGDGLTTDHISPGGEILLDSPAGQYLQSIGISKPDFNTYVGRRGNHEVMARATYANVRIQNHIVPDREGWWTKLWPDGELTSFYDASETYRVRGVPLIILAGNDFGVGSSRDWAAKGPALLGVRAVIAKSFERIHRSNLIGLGIVPLLFGQGEGPVELRLDGSETYDIDDLSAAIEQGTTARVRAERRDGTIATFNIRVDIRSDAEASLLAGGGMFQAALNEIAETGSQGSVPS</sequence>
<dbReference type="SUPFAM" id="SSF53732">
    <property type="entry name" value="Aconitase iron-sulfur domain"/>
    <property type="match status" value="1"/>
</dbReference>